<evidence type="ECO:0000256" key="1">
    <source>
        <dbReference type="SAM" id="MobiDB-lite"/>
    </source>
</evidence>
<keyword evidence="5" id="KW-1185">Reference proteome</keyword>
<organism evidence="4 5">
    <name type="scientific">Lentzea kristufekii</name>
    <dbReference type="NCBI Taxonomy" id="3095430"/>
    <lineage>
        <taxon>Bacteria</taxon>
        <taxon>Bacillati</taxon>
        <taxon>Actinomycetota</taxon>
        <taxon>Actinomycetes</taxon>
        <taxon>Pseudonocardiales</taxon>
        <taxon>Pseudonocardiaceae</taxon>
        <taxon>Lentzea</taxon>
    </lineage>
</organism>
<protein>
    <submittedName>
        <fullName evidence="4">Glycerophosphoryl diester phosphodiesterase membrane domain-containing protein</fullName>
    </submittedName>
</protein>
<evidence type="ECO:0000313" key="4">
    <source>
        <dbReference type="EMBL" id="MDX8048903.1"/>
    </source>
</evidence>
<gene>
    <name evidence="4" type="ORF">SK571_05895</name>
</gene>
<feature type="transmembrane region" description="Helical" evidence="2">
    <location>
        <begin position="293"/>
        <end position="323"/>
    </location>
</feature>
<keyword evidence="2" id="KW-0812">Transmembrane</keyword>
<dbReference type="InterPro" id="IPR057169">
    <property type="entry name" value="DUF7847"/>
</dbReference>
<feature type="domain" description="DUF7847" evidence="3">
    <location>
        <begin position="51"/>
        <end position="323"/>
    </location>
</feature>
<name>A0ABU4TKT2_9PSEU</name>
<reference evidence="4 5" key="1">
    <citation type="submission" date="2023-11" db="EMBL/GenBank/DDBJ databases">
        <title>Lentzea sokolovensis, sp. nov., Lentzea kristufkii, sp. nov., and Lentzea miocenensis, sp. nov., rare actinobacteria from Sokolov Coal Basin, Miocene lacustrine sediment, Czech Republic.</title>
        <authorList>
            <person name="Lara A."/>
            <person name="Kotroba L."/>
            <person name="Nouioui I."/>
            <person name="Neumann-Schaal M."/>
            <person name="Mast Y."/>
            <person name="Chronakova A."/>
        </authorList>
    </citation>
    <scope>NUCLEOTIDE SEQUENCE [LARGE SCALE GENOMIC DNA]</scope>
    <source>
        <strain evidence="4 5">BCCO 10_0798</strain>
    </source>
</reference>
<sequence length="345" mass="36314">MSETPGWSSPDQPQNQPPQQQPPQYGQQQYGYNAPPPPPTIKPGVIPLRPLALGEIIDGAITTMRRYPKLIIGAAAVVAAITQIVGLLVQLPFLADLSTALDPSAAPSRDQLLDVFASALGGTLLGIVLQLVGTVFLSGFITVVAGHAVLGRQVTFAQAWEEFKPRLLPLLGATLLYGLLIMAAPVVLGLLGVLANSGWALALGLFVAFLVAVWLWVMFSLVTPALVLERCGVGTAFSRSSKLVSGAWWRTFGILLVAGLIAAVISWIIGLPFELLGRATTGFDADPAALLSAGYLIMITLGSIIASTIALPFSSAVSVLVYVDRRMRSEGMDIELQRAAGHGGS</sequence>
<keyword evidence="2" id="KW-0472">Membrane</keyword>
<dbReference type="EMBL" id="JAXAVV010000002">
    <property type="protein sequence ID" value="MDX8048903.1"/>
    <property type="molecule type" value="Genomic_DNA"/>
</dbReference>
<evidence type="ECO:0000256" key="2">
    <source>
        <dbReference type="SAM" id="Phobius"/>
    </source>
</evidence>
<evidence type="ECO:0000259" key="3">
    <source>
        <dbReference type="Pfam" id="PF25231"/>
    </source>
</evidence>
<feature type="region of interest" description="Disordered" evidence="1">
    <location>
        <begin position="1"/>
        <end position="39"/>
    </location>
</feature>
<proteinExistence type="predicted"/>
<dbReference type="PANTHER" id="PTHR33133">
    <property type="entry name" value="OS08G0107100 PROTEIN-RELATED"/>
    <property type="match status" value="1"/>
</dbReference>
<feature type="transmembrane region" description="Helical" evidence="2">
    <location>
        <begin position="115"/>
        <end position="146"/>
    </location>
</feature>
<feature type="compositionally biased region" description="Low complexity" evidence="1">
    <location>
        <begin position="22"/>
        <end position="33"/>
    </location>
</feature>
<feature type="transmembrane region" description="Helical" evidence="2">
    <location>
        <begin position="199"/>
        <end position="227"/>
    </location>
</feature>
<feature type="transmembrane region" description="Helical" evidence="2">
    <location>
        <begin position="70"/>
        <end position="95"/>
    </location>
</feature>
<dbReference type="RefSeq" id="WP_319982995.1">
    <property type="nucleotide sequence ID" value="NZ_JAXAVV010000002.1"/>
</dbReference>
<feature type="transmembrane region" description="Helical" evidence="2">
    <location>
        <begin position="248"/>
        <end position="273"/>
    </location>
</feature>
<feature type="compositionally biased region" description="Polar residues" evidence="1">
    <location>
        <begin position="1"/>
        <end position="11"/>
    </location>
</feature>
<keyword evidence="2" id="KW-1133">Transmembrane helix</keyword>
<comment type="caution">
    <text evidence="4">The sequence shown here is derived from an EMBL/GenBank/DDBJ whole genome shotgun (WGS) entry which is preliminary data.</text>
</comment>
<dbReference type="Proteomes" id="UP001271792">
    <property type="component" value="Unassembled WGS sequence"/>
</dbReference>
<accession>A0ABU4TKT2</accession>
<dbReference type="PANTHER" id="PTHR33133:SF1">
    <property type="entry name" value="EXPRESSED PROTEIN-RELATED"/>
    <property type="match status" value="1"/>
</dbReference>
<evidence type="ECO:0000313" key="5">
    <source>
        <dbReference type="Proteomes" id="UP001271792"/>
    </source>
</evidence>
<dbReference type="Pfam" id="PF25231">
    <property type="entry name" value="DUF7847"/>
    <property type="match status" value="1"/>
</dbReference>
<feature type="transmembrane region" description="Helical" evidence="2">
    <location>
        <begin position="167"/>
        <end position="193"/>
    </location>
</feature>